<dbReference type="Pfam" id="PF03524">
    <property type="entry name" value="CagX"/>
    <property type="match status" value="1"/>
</dbReference>
<dbReference type="InterPro" id="IPR033645">
    <property type="entry name" value="VirB9/CagX/TrbG_C"/>
</dbReference>
<evidence type="ECO:0000313" key="4">
    <source>
        <dbReference type="EMBL" id="MXP41597.1"/>
    </source>
</evidence>
<dbReference type="OrthoDB" id="7390264at2"/>
<keyword evidence="5" id="KW-1185">Reference proteome</keyword>
<proteinExistence type="inferred from homology"/>
<dbReference type="InterPro" id="IPR010258">
    <property type="entry name" value="Conjugal_tfr_TrbG/VirB9/CagX"/>
</dbReference>
<reference evidence="4 5" key="1">
    <citation type="submission" date="2019-12" db="EMBL/GenBank/DDBJ databases">
        <title>Genomic-based taxomic classification of the family Erythrobacteraceae.</title>
        <authorList>
            <person name="Xu L."/>
        </authorList>
    </citation>
    <scope>NUCLEOTIDE SEQUENCE [LARGE SCALE GENOMIC DNA]</scope>
    <source>
        <strain evidence="4 5">MCCC 1K02066</strain>
    </source>
</reference>
<comment type="similarity">
    <text evidence="1">Belongs to the TrbG/VirB9 family.</text>
</comment>
<dbReference type="CDD" id="cd06911">
    <property type="entry name" value="VirB9_CagX_TrbG"/>
    <property type="match status" value="1"/>
</dbReference>
<dbReference type="Proteomes" id="UP000469159">
    <property type="component" value="Unassembled WGS sequence"/>
</dbReference>
<dbReference type="InterPro" id="IPR038161">
    <property type="entry name" value="VirB9/CagX/TrbG_C_sf"/>
</dbReference>
<evidence type="ECO:0000256" key="2">
    <source>
        <dbReference type="ARBA" id="ARBA00022729"/>
    </source>
</evidence>
<keyword evidence="2 3" id="KW-0732">Signal</keyword>
<dbReference type="EMBL" id="WTYK01000004">
    <property type="protein sequence ID" value="MXP41597.1"/>
    <property type="molecule type" value="Genomic_DNA"/>
</dbReference>
<dbReference type="Gene3D" id="2.60.40.2500">
    <property type="match status" value="1"/>
</dbReference>
<feature type="chain" id="PRO_5026141377" evidence="3">
    <location>
        <begin position="22"/>
        <end position="256"/>
    </location>
</feature>
<evidence type="ECO:0000256" key="1">
    <source>
        <dbReference type="ARBA" id="ARBA00006135"/>
    </source>
</evidence>
<dbReference type="RefSeq" id="WP_160746457.1">
    <property type="nucleotide sequence ID" value="NZ_WTYK01000004.1"/>
</dbReference>
<evidence type="ECO:0000256" key="3">
    <source>
        <dbReference type="SAM" id="SignalP"/>
    </source>
</evidence>
<feature type="signal peptide" evidence="3">
    <location>
        <begin position="1"/>
        <end position="21"/>
    </location>
</feature>
<evidence type="ECO:0000313" key="5">
    <source>
        <dbReference type="Proteomes" id="UP000469159"/>
    </source>
</evidence>
<comment type="caution">
    <text evidence="4">The sequence shown here is derived from an EMBL/GenBank/DDBJ whole genome shotgun (WGS) entry which is preliminary data.</text>
</comment>
<protein>
    <submittedName>
        <fullName evidence="4">Type VI secretion protein</fullName>
    </submittedName>
</protein>
<sequence>MTRLPPAAALALLAIATPLHAEDPRLVERFYEPAEVVRINGKANVQTTIKFADDELIENVAIGDSESWQVTPNKRANLLFLKPLAERAATNMTVVTNNRTYFFDLVASPRNANPLYVLSFSYPKEIEPAPARQLDAQQPNELEMAAATAPEAIVDPAELNFAWAGKGDRKLLPARIYDDGAATFLSWPAGTPVPAILVKDKAGTEGPVNFAVRGDVIVIEGVPREIILRSGKDLATIGNNGPERQSAALAQLDEVK</sequence>
<organism evidence="4 5">
    <name type="scientific">Croceibacterium soli</name>
    <dbReference type="NCBI Taxonomy" id="1739690"/>
    <lineage>
        <taxon>Bacteria</taxon>
        <taxon>Pseudomonadati</taxon>
        <taxon>Pseudomonadota</taxon>
        <taxon>Alphaproteobacteria</taxon>
        <taxon>Sphingomonadales</taxon>
        <taxon>Erythrobacteraceae</taxon>
        <taxon>Croceibacterium</taxon>
    </lineage>
</organism>
<accession>A0A6I4UVY3</accession>
<dbReference type="AlphaFoldDB" id="A0A6I4UVY3"/>
<gene>
    <name evidence="4" type="ORF">GRI75_08070</name>
</gene>
<name>A0A6I4UVY3_9SPHN</name>